<accession>A0A9D4PK73</accession>
<protein>
    <submittedName>
        <fullName evidence="1">Uncharacterized protein</fullName>
    </submittedName>
</protein>
<dbReference type="EMBL" id="JABSTV010001253">
    <property type="protein sequence ID" value="KAH7944253.1"/>
    <property type="molecule type" value="Genomic_DNA"/>
</dbReference>
<evidence type="ECO:0000313" key="1">
    <source>
        <dbReference type="EMBL" id="KAH7944253.1"/>
    </source>
</evidence>
<reference evidence="1" key="1">
    <citation type="journal article" date="2020" name="Cell">
        <title>Large-Scale Comparative Analyses of Tick Genomes Elucidate Their Genetic Diversity and Vector Capacities.</title>
        <authorList>
            <consortium name="Tick Genome and Microbiome Consortium (TIGMIC)"/>
            <person name="Jia N."/>
            <person name="Wang J."/>
            <person name="Shi W."/>
            <person name="Du L."/>
            <person name="Sun Y."/>
            <person name="Zhan W."/>
            <person name="Jiang J.F."/>
            <person name="Wang Q."/>
            <person name="Zhang B."/>
            <person name="Ji P."/>
            <person name="Bell-Sakyi L."/>
            <person name="Cui X.M."/>
            <person name="Yuan T.T."/>
            <person name="Jiang B.G."/>
            <person name="Yang W.F."/>
            <person name="Lam T.T."/>
            <person name="Chang Q.C."/>
            <person name="Ding S.J."/>
            <person name="Wang X.J."/>
            <person name="Zhu J.G."/>
            <person name="Ruan X.D."/>
            <person name="Zhao L."/>
            <person name="Wei J.T."/>
            <person name="Ye R.Z."/>
            <person name="Que T.C."/>
            <person name="Du C.H."/>
            <person name="Zhou Y.H."/>
            <person name="Cheng J.X."/>
            <person name="Dai P.F."/>
            <person name="Guo W.B."/>
            <person name="Han X.H."/>
            <person name="Huang E.J."/>
            <person name="Li L.F."/>
            <person name="Wei W."/>
            <person name="Gao Y.C."/>
            <person name="Liu J.Z."/>
            <person name="Shao H.Z."/>
            <person name="Wang X."/>
            <person name="Wang C.C."/>
            <person name="Yang T.C."/>
            <person name="Huo Q.B."/>
            <person name="Li W."/>
            <person name="Chen H.Y."/>
            <person name="Chen S.E."/>
            <person name="Zhou L.G."/>
            <person name="Ni X.B."/>
            <person name="Tian J.H."/>
            <person name="Sheng Y."/>
            <person name="Liu T."/>
            <person name="Pan Y.S."/>
            <person name="Xia L.Y."/>
            <person name="Li J."/>
            <person name="Zhao F."/>
            <person name="Cao W.C."/>
        </authorList>
    </citation>
    <scope>NUCLEOTIDE SEQUENCE</scope>
    <source>
        <strain evidence="1">Rsan-2018</strain>
    </source>
</reference>
<sequence length="253" mass="27685">MEHLRSQRPFGPLSGLKAYLVAGVLGIKSPKRGPSTSSLRGAFVDPIEHLVAIAESAIESDAAGVTVEIQTGVDDSYMDTTEDDGVGCTMEIHSEGGGMDLEKEVQTWVPHLDEEAVVLTAQKLRECGVDTLDHLKCIETVGKQIFRYAHTLVKSERVKSCLLEIESAKVHTKSAAAEYEAASLLLLAIFNEDKGLLYGVREVKFAHQAREASLQAAQVTRMKHLVTMLPAMTSRLVLSVDLKLRFHAFVMKP</sequence>
<dbReference type="AlphaFoldDB" id="A0A9D4PK73"/>
<comment type="caution">
    <text evidence="1">The sequence shown here is derived from an EMBL/GenBank/DDBJ whole genome shotgun (WGS) entry which is preliminary data.</text>
</comment>
<organism evidence="1 2">
    <name type="scientific">Rhipicephalus sanguineus</name>
    <name type="common">Brown dog tick</name>
    <name type="synonym">Ixodes sanguineus</name>
    <dbReference type="NCBI Taxonomy" id="34632"/>
    <lineage>
        <taxon>Eukaryota</taxon>
        <taxon>Metazoa</taxon>
        <taxon>Ecdysozoa</taxon>
        <taxon>Arthropoda</taxon>
        <taxon>Chelicerata</taxon>
        <taxon>Arachnida</taxon>
        <taxon>Acari</taxon>
        <taxon>Parasitiformes</taxon>
        <taxon>Ixodida</taxon>
        <taxon>Ixodoidea</taxon>
        <taxon>Ixodidae</taxon>
        <taxon>Rhipicephalinae</taxon>
        <taxon>Rhipicephalus</taxon>
        <taxon>Rhipicephalus</taxon>
    </lineage>
</organism>
<reference evidence="1" key="2">
    <citation type="submission" date="2021-09" db="EMBL/GenBank/DDBJ databases">
        <authorList>
            <person name="Jia N."/>
            <person name="Wang J."/>
            <person name="Shi W."/>
            <person name="Du L."/>
            <person name="Sun Y."/>
            <person name="Zhan W."/>
            <person name="Jiang J."/>
            <person name="Wang Q."/>
            <person name="Zhang B."/>
            <person name="Ji P."/>
            <person name="Sakyi L.B."/>
            <person name="Cui X."/>
            <person name="Yuan T."/>
            <person name="Jiang B."/>
            <person name="Yang W."/>
            <person name="Lam T.T.-Y."/>
            <person name="Chang Q."/>
            <person name="Ding S."/>
            <person name="Wang X."/>
            <person name="Zhu J."/>
            <person name="Ruan X."/>
            <person name="Zhao L."/>
            <person name="Wei J."/>
            <person name="Que T."/>
            <person name="Du C."/>
            <person name="Cheng J."/>
            <person name="Dai P."/>
            <person name="Han X."/>
            <person name="Huang E."/>
            <person name="Gao Y."/>
            <person name="Liu J."/>
            <person name="Shao H."/>
            <person name="Ye R."/>
            <person name="Li L."/>
            <person name="Wei W."/>
            <person name="Wang X."/>
            <person name="Wang C."/>
            <person name="Huo Q."/>
            <person name="Li W."/>
            <person name="Guo W."/>
            <person name="Chen H."/>
            <person name="Chen S."/>
            <person name="Zhou L."/>
            <person name="Zhou L."/>
            <person name="Ni X."/>
            <person name="Tian J."/>
            <person name="Zhou Y."/>
            <person name="Sheng Y."/>
            <person name="Liu T."/>
            <person name="Pan Y."/>
            <person name="Xia L."/>
            <person name="Li J."/>
            <person name="Zhao F."/>
            <person name="Cao W."/>
        </authorList>
    </citation>
    <scope>NUCLEOTIDE SEQUENCE</scope>
    <source>
        <strain evidence="1">Rsan-2018</strain>
        <tissue evidence="1">Larvae</tissue>
    </source>
</reference>
<gene>
    <name evidence="1" type="ORF">HPB52_017646</name>
</gene>
<evidence type="ECO:0000313" key="2">
    <source>
        <dbReference type="Proteomes" id="UP000821837"/>
    </source>
</evidence>
<dbReference type="Proteomes" id="UP000821837">
    <property type="component" value="Unassembled WGS sequence"/>
</dbReference>
<proteinExistence type="predicted"/>
<name>A0A9D4PK73_RHISA</name>
<keyword evidence="2" id="KW-1185">Reference proteome</keyword>